<feature type="transmembrane region" description="Helical" evidence="5">
    <location>
        <begin position="279"/>
        <end position="304"/>
    </location>
</feature>
<accession>A0A9W4JUC5</accession>
<feature type="transmembrane region" description="Helical" evidence="5">
    <location>
        <begin position="176"/>
        <end position="196"/>
    </location>
</feature>
<feature type="transmembrane region" description="Helical" evidence="5">
    <location>
        <begin position="340"/>
        <end position="361"/>
    </location>
</feature>
<dbReference type="PANTHER" id="PTHR42718">
    <property type="entry name" value="MAJOR FACILITATOR SUPERFAMILY MULTIDRUG TRANSPORTER MFSC"/>
    <property type="match status" value="1"/>
</dbReference>
<dbReference type="SUPFAM" id="SSF103473">
    <property type="entry name" value="MFS general substrate transporter"/>
    <property type="match status" value="1"/>
</dbReference>
<dbReference type="GO" id="GO:0022857">
    <property type="term" value="F:transmembrane transporter activity"/>
    <property type="evidence" value="ECO:0007669"/>
    <property type="project" value="InterPro"/>
</dbReference>
<gene>
    <name evidence="7" type="ORF">PSALAMII_LOCUS8949</name>
</gene>
<feature type="transmembrane region" description="Helical" evidence="5">
    <location>
        <begin position="373"/>
        <end position="394"/>
    </location>
</feature>
<keyword evidence="4 5" id="KW-0472">Membrane</keyword>
<dbReference type="Gene3D" id="1.20.1250.20">
    <property type="entry name" value="MFS general substrate transporter like domains"/>
    <property type="match status" value="1"/>
</dbReference>
<evidence type="ECO:0000313" key="8">
    <source>
        <dbReference type="Proteomes" id="UP001152649"/>
    </source>
</evidence>
<feature type="domain" description="Major facilitator superfamily (MFS) profile" evidence="6">
    <location>
        <begin position="1"/>
        <end position="437"/>
    </location>
</feature>
<feature type="transmembrane region" description="Helical" evidence="5">
    <location>
        <begin position="115"/>
        <end position="138"/>
    </location>
</feature>
<proteinExistence type="predicted"/>
<evidence type="ECO:0000256" key="3">
    <source>
        <dbReference type="ARBA" id="ARBA00022989"/>
    </source>
</evidence>
<reference evidence="7" key="1">
    <citation type="submission" date="2021-07" db="EMBL/GenBank/DDBJ databases">
        <authorList>
            <person name="Branca A.L. A."/>
        </authorList>
    </citation>
    <scope>NUCLEOTIDE SEQUENCE</scope>
</reference>
<feature type="transmembrane region" description="Helical" evidence="5">
    <location>
        <begin position="414"/>
        <end position="433"/>
    </location>
</feature>
<name>A0A9W4JUC5_9EURO</name>
<comment type="caution">
    <text evidence="7">The sequence shown here is derived from an EMBL/GenBank/DDBJ whole genome shotgun (WGS) entry which is preliminary data.</text>
</comment>
<sequence>MIPFGAGIVGANRIGEELGVGKDVSAWIAASYPLTQGAFVLVGGRIGALYGHKRILVLSGVWWVTWSLINGFMPNIVGVCIARGLTGVGGGFMVPNAIALIGINLPPGKSRNIAVGLFGAMAPIGAAGGSVFGGIFVQLTPWKWLFFFLAILGAVDFGIVALVVDSEERQSNLNESMDWVGAYLGVTGLILFNFVWNQAPSVGWQNPYEYALLIVALAHLVAFIAWEGKFAKYPLLPLNIWTAPSFGVLMIVALFAFMAFGALIWYLTLWFLTIRNWSLLLAAAGVTPLTVLGAVAAVLSSWLVPRLASQYILAIGALCIIVSTTLVATMPAQQSYWPQAFPAAILMAFCPDFIFTAAQIVASNSVGKDKQGIAGSLIGTIMTYGMSIGLGFAGTVEKYTMLHNTDTVQGYRNALYLAIGMGVAALVLDLLFVRVAAEIKEGWDDEQTSEF</sequence>
<evidence type="ECO:0000256" key="4">
    <source>
        <dbReference type="ARBA" id="ARBA00023136"/>
    </source>
</evidence>
<evidence type="ECO:0000313" key="7">
    <source>
        <dbReference type="EMBL" id="CAG8412226.1"/>
    </source>
</evidence>
<feature type="transmembrane region" description="Helical" evidence="5">
    <location>
        <begin position="311"/>
        <end position="328"/>
    </location>
</feature>
<dbReference type="AlphaFoldDB" id="A0A9W4JUC5"/>
<evidence type="ECO:0000256" key="1">
    <source>
        <dbReference type="ARBA" id="ARBA00004141"/>
    </source>
</evidence>
<dbReference type="EMBL" id="CAJVPG010000429">
    <property type="protein sequence ID" value="CAG8412226.1"/>
    <property type="molecule type" value="Genomic_DNA"/>
</dbReference>
<dbReference type="InterPro" id="IPR020846">
    <property type="entry name" value="MFS_dom"/>
</dbReference>
<protein>
    <recommendedName>
        <fullName evidence="6">Major facilitator superfamily (MFS) profile domain-containing protein</fullName>
    </recommendedName>
</protein>
<feature type="transmembrane region" description="Helical" evidence="5">
    <location>
        <begin position="144"/>
        <end position="164"/>
    </location>
</feature>
<keyword evidence="2 5" id="KW-0812">Transmembrane</keyword>
<comment type="subcellular location">
    <subcellularLocation>
        <location evidence="1">Membrane</location>
        <topology evidence="1">Multi-pass membrane protein</topology>
    </subcellularLocation>
</comment>
<dbReference type="PANTHER" id="PTHR42718:SF41">
    <property type="entry name" value="MFS TRANSPORTER OF UNKOWN SPECIFICITY (AFU_ORTHOLOGUE AFUA_5G09940)-RELATED"/>
    <property type="match status" value="1"/>
</dbReference>
<feature type="transmembrane region" description="Helical" evidence="5">
    <location>
        <begin position="208"/>
        <end position="226"/>
    </location>
</feature>
<dbReference type="Pfam" id="PF07690">
    <property type="entry name" value="MFS_1"/>
    <property type="match status" value="1"/>
</dbReference>
<feature type="transmembrane region" description="Helical" evidence="5">
    <location>
        <begin position="55"/>
        <end position="73"/>
    </location>
</feature>
<organism evidence="7 8">
    <name type="scientific">Penicillium salamii</name>
    <dbReference type="NCBI Taxonomy" id="1612424"/>
    <lineage>
        <taxon>Eukaryota</taxon>
        <taxon>Fungi</taxon>
        <taxon>Dikarya</taxon>
        <taxon>Ascomycota</taxon>
        <taxon>Pezizomycotina</taxon>
        <taxon>Eurotiomycetes</taxon>
        <taxon>Eurotiomycetidae</taxon>
        <taxon>Eurotiales</taxon>
        <taxon>Aspergillaceae</taxon>
        <taxon>Penicillium</taxon>
    </lineage>
</organism>
<dbReference type="GO" id="GO:0016020">
    <property type="term" value="C:membrane"/>
    <property type="evidence" value="ECO:0007669"/>
    <property type="project" value="UniProtKB-SubCell"/>
</dbReference>
<feature type="transmembrane region" description="Helical" evidence="5">
    <location>
        <begin position="85"/>
        <end position="103"/>
    </location>
</feature>
<evidence type="ECO:0000259" key="6">
    <source>
        <dbReference type="PROSITE" id="PS50850"/>
    </source>
</evidence>
<dbReference type="InterPro" id="IPR036259">
    <property type="entry name" value="MFS_trans_sf"/>
</dbReference>
<evidence type="ECO:0000256" key="2">
    <source>
        <dbReference type="ARBA" id="ARBA00022692"/>
    </source>
</evidence>
<dbReference type="InterPro" id="IPR011701">
    <property type="entry name" value="MFS"/>
</dbReference>
<dbReference type="Proteomes" id="UP001152649">
    <property type="component" value="Unassembled WGS sequence"/>
</dbReference>
<dbReference type="PROSITE" id="PS50850">
    <property type="entry name" value="MFS"/>
    <property type="match status" value="1"/>
</dbReference>
<keyword evidence="8" id="KW-1185">Reference proteome</keyword>
<evidence type="ECO:0000256" key="5">
    <source>
        <dbReference type="SAM" id="Phobius"/>
    </source>
</evidence>
<keyword evidence="3 5" id="KW-1133">Transmembrane helix</keyword>
<dbReference type="OrthoDB" id="440755at2759"/>
<feature type="transmembrane region" description="Helical" evidence="5">
    <location>
        <begin position="246"/>
        <end position="267"/>
    </location>
</feature>